<comment type="caution">
    <text evidence="3">The sequence shown here is derived from an EMBL/GenBank/DDBJ whole genome shotgun (WGS) entry which is preliminary data.</text>
</comment>
<accession>A0A9Q0GSP3</accession>
<evidence type="ECO:0000313" key="4">
    <source>
        <dbReference type="Proteomes" id="UP001141806"/>
    </source>
</evidence>
<dbReference type="Pfam" id="PF00407">
    <property type="entry name" value="Bet_v_1"/>
    <property type="match status" value="1"/>
</dbReference>
<gene>
    <name evidence="3" type="ORF">NE237_028785</name>
</gene>
<dbReference type="SUPFAM" id="SSF55961">
    <property type="entry name" value="Bet v1-like"/>
    <property type="match status" value="1"/>
</dbReference>
<dbReference type="SMART" id="SM01037">
    <property type="entry name" value="Bet_v_1"/>
    <property type="match status" value="1"/>
</dbReference>
<dbReference type="Proteomes" id="UP001141806">
    <property type="component" value="Unassembled WGS sequence"/>
</dbReference>
<dbReference type="InterPro" id="IPR052006">
    <property type="entry name" value="MLP-like"/>
</dbReference>
<organism evidence="3 4">
    <name type="scientific">Protea cynaroides</name>
    <dbReference type="NCBI Taxonomy" id="273540"/>
    <lineage>
        <taxon>Eukaryota</taxon>
        <taxon>Viridiplantae</taxon>
        <taxon>Streptophyta</taxon>
        <taxon>Embryophyta</taxon>
        <taxon>Tracheophyta</taxon>
        <taxon>Spermatophyta</taxon>
        <taxon>Magnoliopsida</taxon>
        <taxon>Proteales</taxon>
        <taxon>Proteaceae</taxon>
        <taxon>Protea</taxon>
    </lineage>
</organism>
<reference evidence="3" key="1">
    <citation type="journal article" date="2023" name="Plant J.">
        <title>The genome of the king protea, Protea cynaroides.</title>
        <authorList>
            <person name="Chang J."/>
            <person name="Duong T.A."/>
            <person name="Schoeman C."/>
            <person name="Ma X."/>
            <person name="Roodt D."/>
            <person name="Barker N."/>
            <person name="Li Z."/>
            <person name="Van de Peer Y."/>
            <person name="Mizrachi E."/>
        </authorList>
    </citation>
    <scope>NUCLEOTIDE SEQUENCE</scope>
    <source>
        <tissue evidence="3">Young leaves</tissue>
    </source>
</reference>
<name>A0A9Q0GSP3_9MAGN</name>
<dbReference type="InterPro" id="IPR023393">
    <property type="entry name" value="START-like_dom_sf"/>
</dbReference>
<dbReference type="PANTHER" id="PTHR31338">
    <property type="entry name" value="POLYKETIDE CYCLASE/DEHYDRASE AND LIPID TRANSPORT SUPERFAMILY PROTEIN"/>
    <property type="match status" value="1"/>
</dbReference>
<sequence length="152" mass="16697">MGLTGKFTFEMEIKSPADKYFDGWKDIGALFSKAIPDGIHKSEVHEGDGRSVGSINSYCFVLGGNTVASIKAKAETIDEENKTVTFSACGGHHEELYSKYTLNVQVLTKHGKNLVEGTIDYEKLNEEIPEPINYLDVAIKFAKGLDAHLLQA</sequence>
<dbReference type="Gene3D" id="3.30.530.20">
    <property type="match status" value="1"/>
</dbReference>
<protein>
    <recommendedName>
        <fullName evidence="2">Bet v I/Major latex protein domain-containing protein</fullName>
    </recommendedName>
</protein>
<dbReference type="GO" id="GO:0006952">
    <property type="term" value="P:defense response"/>
    <property type="evidence" value="ECO:0007669"/>
    <property type="project" value="InterPro"/>
</dbReference>
<proteinExistence type="inferred from homology"/>
<dbReference type="OrthoDB" id="1072116at2759"/>
<dbReference type="AlphaFoldDB" id="A0A9Q0GSP3"/>
<keyword evidence="4" id="KW-1185">Reference proteome</keyword>
<dbReference type="CDD" id="cd07816">
    <property type="entry name" value="Bet_v1-like"/>
    <property type="match status" value="1"/>
</dbReference>
<dbReference type="PANTHER" id="PTHR31338:SF16">
    <property type="entry name" value="POLYKETIDE CYCLASE_DEHYDRASE AND LIPID TRANSPORT SUPERFAMILY PROTEIN"/>
    <property type="match status" value="1"/>
</dbReference>
<dbReference type="EMBL" id="JAMYWD010000012">
    <property type="protein sequence ID" value="KAJ4951953.1"/>
    <property type="molecule type" value="Genomic_DNA"/>
</dbReference>
<evidence type="ECO:0000313" key="3">
    <source>
        <dbReference type="EMBL" id="KAJ4951953.1"/>
    </source>
</evidence>
<evidence type="ECO:0000259" key="2">
    <source>
        <dbReference type="SMART" id="SM01037"/>
    </source>
</evidence>
<comment type="similarity">
    <text evidence="1">Belongs to the MLP family.</text>
</comment>
<feature type="domain" description="Bet v I/Major latex protein" evidence="2">
    <location>
        <begin position="2"/>
        <end position="152"/>
    </location>
</feature>
<dbReference type="InterPro" id="IPR000916">
    <property type="entry name" value="Bet_v_I/MLP"/>
</dbReference>
<evidence type="ECO:0000256" key="1">
    <source>
        <dbReference type="ARBA" id="ARBA00038242"/>
    </source>
</evidence>